<sequence length="94" mass="10021">MFAALGKLLQRSSSLVVGTVSSIRKRLTSSTSLWPAGLGSPATSSSNLPSMRYFAALKTWSMLNGLPLGCQGSTLERCSHMASLRAIVKVLKYS</sequence>
<name>A0A0C2WSR9_SERVB</name>
<proteinExistence type="predicted"/>
<reference evidence="2" key="2">
    <citation type="submission" date="2015-01" db="EMBL/GenBank/DDBJ databases">
        <title>Evolutionary Origins and Diversification of the Mycorrhizal Mutualists.</title>
        <authorList>
            <consortium name="DOE Joint Genome Institute"/>
            <consortium name="Mycorrhizal Genomics Consortium"/>
            <person name="Kohler A."/>
            <person name="Kuo A."/>
            <person name="Nagy L.G."/>
            <person name="Floudas D."/>
            <person name="Copeland A."/>
            <person name="Barry K.W."/>
            <person name="Cichocki N."/>
            <person name="Veneault-Fourrey C."/>
            <person name="LaButti K."/>
            <person name="Lindquist E.A."/>
            <person name="Lipzen A."/>
            <person name="Lundell T."/>
            <person name="Morin E."/>
            <person name="Murat C."/>
            <person name="Riley R."/>
            <person name="Ohm R."/>
            <person name="Sun H."/>
            <person name="Tunlid A."/>
            <person name="Henrissat B."/>
            <person name="Grigoriev I.V."/>
            <person name="Hibbett D.S."/>
            <person name="Martin F."/>
        </authorList>
    </citation>
    <scope>NUCLEOTIDE SEQUENCE [LARGE SCALE GENOMIC DNA]</scope>
    <source>
        <strain evidence="2">MAFF 305830</strain>
    </source>
</reference>
<dbReference type="Proteomes" id="UP000054097">
    <property type="component" value="Unassembled WGS sequence"/>
</dbReference>
<organism evidence="1 2">
    <name type="scientific">Serendipita vermifera MAFF 305830</name>
    <dbReference type="NCBI Taxonomy" id="933852"/>
    <lineage>
        <taxon>Eukaryota</taxon>
        <taxon>Fungi</taxon>
        <taxon>Dikarya</taxon>
        <taxon>Basidiomycota</taxon>
        <taxon>Agaricomycotina</taxon>
        <taxon>Agaricomycetes</taxon>
        <taxon>Sebacinales</taxon>
        <taxon>Serendipitaceae</taxon>
        <taxon>Serendipita</taxon>
    </lineage>
</organism>
<dbReference type="AlphaFoldDB" id="A0A0C2WSR9"/>
<evidence type="ECO:0000313" key="1">
    <source>
        <dbReference type="EMBL" id="KIM20582.1"/>
    </source>
</evidence>
<dbReference type="EMBL" id="KN824420">
    <property type="protein sequence ID" value="KIM20582.1"/>
    <property type="molecule type" value="Genomic_DNA"/>
</dbReference>
<reference evidence="1 2" key="1">
    <citation type="submission" date="2014-04" db="EMBL/GenBank/DDBJ databases">
        <authorList>
            <consortium name="DOE Joint Genome Institute"/>
            <person name="Kuo A."/>
            <person name="Zuccaro A."/>
            <person name="Kohler A."/>
            <person name="Nagy L.G."/>
            <person name="Floudas D."/>
            <person name="Copeland A."/>
            <person name="Barry K.W."/>
            <person name="Cichocki N."/>
            <person name="Veneault-Fourrey C."/>
            <person name="LaButti K."/>
            <person name="Lindquist E.A."/>
            <person name="Lipzen A."/>
            <person name="Lundell T."/>
            <person name="Morin E."/>
            <person name="Murat C."/>
            <person name="Sun H."/>
            <person name="Tunlid A."/>
            <person name="Henrissat B."/>
            <person name="Grigoriev I.V."/>
            <person name="Hibbett D.S."/>
            <person name="Martin F."/>
            <person name="Nordberg H.P."/>
            <person name="Cantor M.N."/>
            <person name="Hua S.X."/>
        </authorList>
    </citation>
    <scope>NUCLEOTIDE SEQUENCE [LARGE SCALE GENOMIC DNA]</scope>
    <source>
        <strain evidence="1 2">MAFF 305830</strain>
    </source>
</reference>
<keyword evidence="2" id="KW-1185">Reference proteome</keyword>
<gene>
    <name evidence="1" type="ORF">M408DRAFT_129985</name>
</gene>
<protein>
    <submittedName>
        <fullName evidence="1">Uncharacterized protein</fullName>
    </submittedName>
</protein>
<dbReference type="HOGENOM" id="CLU_2387548_0_0_1"/>
<accession>A0A0C2WSR9</accession>
<evidence type="ECO:0000313" key="2">
    <source>
        <dbReference type="Proteomes" id="UP000054097"/>
    </source>
</evidence>